<dbReference type="Proteomes" id="UP000285159">
    <property type="component" value="Unassembled WGS sequence"/>
</dbReference>
<evidence type="ECO:0000313" key="8">
    <source>
        <dbReference type="Proteomes" id="UP000196587"/>
    </source>
</evidence>
<evidence type="ECO:0000313" key="4">
    <source>
        <dbReference type="EMBL" id="OUP32847.1"/>
    </source>
</evidence>
<dbReference type="Gene3D" id="1.10.10.10">
    <property type="entry name" value="Winged helix-like DNA-binding domain superfamily/Winged helix DNA-binding domain"/>
    <property type="match status" value="1"/>
</dbReference>
<evidence type="ECO:0000256" key="1">
    <source>
        <dbReference type="ARBA" id="ARBA00023125"/>
    </source>
</evidence>
<proteinExistence type="predicted"/>
<reference evidence="3" key="2">
    <citation type="journal article" date="2018" name="BMC Genomics">
        <title>Whole genome sequencing and function prediction of 133 gut anaerobes isolated from chicken caecum in pure cultures.</title>
        <authorList>
            <person name="Medvecky M."/>
            <person name="Cejkova D."/>
            <person name="Polansky O."/>
            <person name="Karasova D."/>
            <person name="Kubasova T."/>
            <person name="Cizek A."/>
            <person name="Rychlik I."/>
        </authorList>
    </citation>
    <scope>NUCLEOTIDE SEQUENCE</scope>
    <source>
        <strain evidence="4">An189</strain>
        <strain evidence="3">An43</strain>
    </source>
</reference>
<evidence type="ECO:0000259" key="2">
    <source>
        <dbReference type="Pfam" id="PF18291"/>
    </source>
</evidence>
<dbReference type="EMBL" id="QRZG01000015">
    <property type="protein sequence ID" value="RGV53608.1"/>
    <property type="molecule type" value="Genomic_DNA"/>
</dbReference>
<evidence type="ECO:0000313" key="7">
    <source>
        <dbReference type="Proteomes" id="UP000195386"/>
    </source>
</evidence>
<dbReference type="InterPro" id="IPR010992">
    <property type="entry name" value="IHF-like_DNA-bd_dom_sf"/>
</dbReference>
<dbReference type="InterPro" id="IPR036388">
    <property type="entry name" value="WH-like_DNA-bd_sf"/>
</dbReference>
<reference evidence="7 8" key="1">
    <citation type="submission" date="2017-04" db="EMBL/GenBank/DDBJ databases">
        <title>Function of individual gut microbiota members based on whole genome sequencing of pure cultures obtained from chicken caecum.</title>
        <authorList>
            <person name="Medvecky M."/>
            <person name="Cejkova D."/>
            <person name="Polansky O."/>
            <person name="Karasova D."/>
            <person name="Kubasova T."/>
            <person name="Cizek A."/>
            <person name="Rychlik I."/>
        </authorList>
    </citation>
    <scope>NUCLEOTIDE SEQUENCE [LARGE SCALE GENOMIC DNA]</scope>
    <source>
        <strain evidence="8">An189</strain>
        <strain evidence="7">An43</strain>
    </source>
</reference>
<keyword evidence="1 3" id="KW-0238">DNA-binding</keyword>
<feature type="domain" description="HU" evidence="2">
    <location>
        <begin position="1"/>
        <end position="129"/>
    </location>
</feature>
<dbReference type="RefSeq" id="WP_009121719.1">
    <property type="nucleotide sequence ID" value="NZ_CABIZW010000005.1"/>
</dbReference>
<dbReference type="Pfam" id="PF18291">
    <property type="entry name" value="HU-HIG"/>
    <property type="match status" value="1"/>
</dbReference>
<gene>
    <name evidence="4" type="ORF">B5F24_13240</name>
    <name evidence="3" type="ORF">B5F97_12640</name>
    <name evidence="6" type="ORF">DWW09_10235</name>
    <name evidence="5" type="ORF">DWX38_06015</name>
</gene>
<evidence type="ECO:0000313" key="9">
    <source>
        <dbReference type="Proteomes" id="UP000284366"/>
    </source>
</evidence>
<dbReference type="EMBL" id="NFKE01000010">
    <property type="protein sequence ID" value="OUP32847.1"/>
    <property type="molecule type" value="Genomic_DNA"/>
</dbReference>
<dbReference type="Proteomes" id="UP000284366">
    <property type="component" value="Unassembled WGS sequence"/>
</dbReference>
<dbReference type="InterPro" id="IPR041607">
    <property type="entry name" value="HU-HIG"/>
</dbReference>
<dbReference type="EMBL" id="QRWP01000003">
    <property type="protein sequence ID" value="RGT34521.1"/>
    <property type="molecule type" value="Genomic_DNA"/>
</dbReference>
<name>A0A1Y3Z1C7_9BACE</name>
<evidence type="ECO:0000313" key="10">
    <source>
        <dbReference type="Proteomes" id="UP000285159"/>
    </source>
</evidence>
<dbReference type="AlphaFoldDB" id="A0A1Y3Z1C7"/>
<sequence length="213" mass="24330">MSAYYDFYETPSPGQKKENKKILHARIYPKRTYTKEEFIEHASKYQHLPKNVLGASLGVLIDDLCDLLADGNIVELGELGFLSTSLKCLRKTDDNQQKIRAESVVFQNVHLRISSTFRKRIIHKMTLERVHSPSRKAAAITSSIEERKAALAVFLKANICITRREYVQITKLTPYAAMNELNNLIQQGILRRRGSGRSAVYVAGEKYNEEIKE</sequence>
<protein>
    <submittedName>
        <fullName evidence="3">DNA-binding protein</fullName>
    </submittedName>
</protein>
<comment type="caution">
    <text evidence="3">The sequence shown here is derived from an EMBL/GenBank/DDBJ whole genome shotgun (WGS) entry which is preliminary data.</text>
</comment>
<dbReference type="EMBL" id="NFII01000012">
    <property type="protein sequence ID" value="OUO00331.1"/>
    <property type="molecule type" value="Genomic_DNA"/>
</dbReference>
<dbReference type="Proteomes" id="UP000195386">
    <property type="component" value="Unassembled WGS sequence"/>
</dbReference>
<dbReference type="SUPFAM" id="SSF47729">
    <property type="entry name" value="IHF-like DNA-binding proteins"/>
    <property type="match status" value="1"/>
</dbReference>
<reference evidence="9 10" key="3">
    <citation type="submission" date="2018-08" db="EMBL/GenBank/DDBJ databases">
        <title>A genome reference for cultivated species of the human gut microbiota.</title>
        <authorList>
            <person name="Zou Y."/>
            <person name="Xue W."/>
            <person name="Luo G."/>
        </authorList>
    </citation>
    <scope>NUCLEOTIDE SEQUENCE [LARGE SCALE GENOMIC DNA]</scope>
    <source>
        <strain evidence="6 9">AF14-27</strain>
        <strain evidence="5 10">AF19-1AC</strain>
    </source>
</reference>
<organism evidence="3 7">
    <name type="scientific">Bacteroides clarus</name>
    <dbReference type="NCBI Taxonomy" id="626929"/>
    <lineage>
        <taxon>Bacteria</taxon>
        <taxon>Pseudomonadati</taxon>
        <taxon>Bacteroidota</taxon>
        <taxon>Bacteroidia</taxon>
        <taxon>Bacteroidales</taxon>
        <taxon>Bacteroidaceae</taxon>
        <taxon>Bacteroides</taxon>
    </lineage>
</organism>
<dbReference type="GO" id="GO:0003677">
    <property type="term" value="F:DNA binding"/>
    <property type="evidence" value="ECO:0007669"/>
    <property type="project" value="UniProtKB-KW"/>
</dbReference>
<evidence type="ECO:0000313" key="3">
    <source>
        <dbReference type="EMBL" id="OUO00331.1"/>
    </source>
</evidence>
<evidence type="ECO:0000313" key="5">
    <source>
        <dbReference type="EMBL" id="RGT34521.1"/>
    </source>
</evidence>
<dbReference type="Proteomes" id="UP000196587">
    <property type="component" value="Unassembled WGS sequence"/>
</dbReference>
<accession>A0A1Y3Z1C7</accession>
<evidence type="ECO:0000313" key="6">
    <source>
        <dbReference type="EMBL" id="RGV53608.1"/>
    </source>
</evidence>